<keyword evidence="1" id="KW-0812">Transmembrane</keyword>
<dbReference type="NCBIfam" id="NF038065">
    <property type="entry name" value="Pr6Pr"/>
    <property type="match status" value="1"/>
</dbReference>
<feature type="transmembrane region" description="Helical" evidence="1">
    <location>
        <begin position="132"/>
        <end position="153"/>
    </location>
</feature>
<protein>
    <recommendedName>
        <fullName evidence="4">FAR-17a/AIG1-like protein</fullName>
    </recommendedName>
</protein>
<proteinExistence type="predicted"/>
<accession>A0A3G2L3H4</accession>
<keyword evidence="1" id="KW-1133">Transmembrane helix</keyword>
<keyword evidence="1" id="KW-0472">Membrane</keyword>
<reference evidence="2 3" key="1">
    <citation type="submission" date="2018-08" db="EMBL/GenBank/DDBJ databases">
        <title>The reduced genetic potential of extracellular carbohydrate catabolism in Euzebyella marina RN62, a Flavobacteriia bacterium isolated from the hadal water.</title>
        <authorList>
            <person name="Xue C."/>
        </authorList>
    </citation>
    <scope>NUCLEOTIDE SEQUENCE [LARGE SCALE GENOMIC DNA]</scope>
    <source>
        <strain evidence="2 3">RN62</strain>
    </source>
</reference>
<feature type="transmembrane region" description="Helical" evidence="1">
    <location>
        <begin position="37"/>
        <end position="57"/>
    </location>
</feature>
<dbReference type="EMBL" id="CP032050">
    <property type="protein sequence ID" value="AYN66746.1"/>
    <property type="molecule type" value="Genomic_DNA"/>
</dbReference>
<name>A0A3G2L3H4_9FLAO</name>
<feature type="transmembrane region" description="Helical" evidence="1">
    <location>
        <begin position="173"/>
        <end position="195"/>
    </location>
</feature>
<dbReference type="InterPro" id="IPR049713">
    <property type="entry name" value="Pr6Pr-like"/>
</dbReference>
<evidence type="ECO:0000313" key="2">
    <source>
        <dbReference type="EMBL" id="AYN66746.1"/>
    </source>
</evidence>
<dbReference type="AlphaFoldDB" id="A0A3G2L3H4"/>
<evidence type="ECO:0000256" key="1">
    <source>
        <dbReference type="SAM" id="Phobius"/>
    </source>
</evidence>
<feature type="transmembrane region" description="Helical" evidence="1">
    <location>
        <begin position="110"/>
        <end position="127"/>
    </location>
</feature>
<evidence type="ECO:0000313" key="3">
    <source>
        <dbReference type="Proteomes" id="UP000276309"/>
    </source>
</evidence>
<organism evidence="2 3">
    <name type="scientific">Euzebyella marina</name>
    <dbReference type="NCBI Taxonomy" id="1761453"/>
    <lineage>
        <taxon>Bacteria</taxon>
        <taxon>Pseudomonadati</taxon>
        <taxon>Bacteroidota</taxon>
        <taxon>Flavobacteriia</taxon>
        <taxon>Flavobacteriales</taxon>
        <taxon>Flavobacteriaceae</taxon>
        <taxon>Euzebyella</taxon>
    </lineage>
</organism>
<feature type="transmembrane region" description="Helical" evidence="1">
    <location>
        <begin position="7"/>
        <end position="25"/>
    </location>
</feature>
<dbReference type="OrthoDB" id="9809977at2"/>
<gene>
    <name evidence="2" type="ORF">D1013_04800</name>
</gene>
<dbReference type="Proteomes" id="UP000276309">
    <property type="component" value="Chromosome"/>
</dbReference>
<dbReference type="RefSeq" id="WP_121847798.1">
    <property type="nucleotide sequence ID" value="NZ_CP032050.1"/>
</dbReference>
<sequence>MQKRADILGLLLGWFAIIAQFLLMIQNRQAEVLESIIRFFSYFTILTNLLATIFFTVRLTGFKKKPFLFLWSPGALTAITSFILIVGLVYQTVLRSIWEPTGLQQLVDELLHTINPLFVLVYWILFVEKKDLVIKALLSWLWYPIIFLVYTLIRGRFTNFYPYPFLNVDNLGYTRVLLNVTIIVAVTLTIFALLLNVGRWLLQKRD</sequence>
<keyword evidence="3" id="KW-1185">Reference proteome</keyword>
<evidence type="ECO:0008006" key="4">
    <source>
        <dbReference type="Google" id="ProtNLM"/>
    </source>
</evidence>
<dbReference type="KEGG" id="emar:D1013_04800"/>
<feature type="transmembrane region" description="Helical" evidence="1">
    <location>
        <begin position="69"/>
        <end position="90"/>
    </location>
</feature>